<proteinExistence type="predicted"/>
<dbReference type="SUPFAM" id="SSF48452">
    <property type="entry name" value="TPR-like"/>
    <property type="match status" value="1"/>
</dbReference>
<protein>
    <recommendedName>
        <fullName evidence="2">Peptidase M48 domain-containing protein</fullName>
    </recommendedName>
</protein>
<name>A0A3B1A1L6_9ZZZZ</name>
<evidence type="ECO:0008006" key="2">
    <source>
        <dbReference type="Google" id="ProtNLM"/>
    </source>
</evidence>
<reference evidence="1" key="1">
    <citation type="submission" date="2018-06" db="EMBL/GenBank/DDBJ databases">
        <authorList>
            <person name="Zhirakovskaya E."/>
        </authorList>
    </citation>
    <scope>NUCLEOTIDE SEQUENCE</scope>
</reference>
<dbReference type="InterPro" id="IPR011990">
    <property type="entry name" value="TPR-like_helical_dom_sf"/>
</dbReference>
<dbReference type="Gene3D" id="1.25.40.10">
    <property type="entry name" value="Tetratricopeptide repeat domain"/>
    <property type="match status" value="1"/>
</dbReference>
<accession>A0A3B1A1L6</accession>
<organism evidence="1">
    <name type="scientific">hydrothermal vent metagenome</name>
    <dbReference type="NCBI Taxonomy" id="652676"/>
    <lineage>
        <taxon>unclassified sequences</taxon>
        <taxon>metagenomes</taxon>
        <taxon>ecological metagenomes</taxon>
    </lineage>
</organism>
<gene>
    <name evidence="1" type="ORF">MNBD_GAMMA22-2321</name>
</gene>
<dbReference type="AlphaFoldDB" id="A0A3B1A1L6"/>
<dbReference type="EMBL" id="UOFS01000011">
    <property type="protein sequence ID" value="VAW92049.1"/>
    <property type="molecule type" value="Genomic_DNA"/>
</dbReference>
<sequence length="644" mass="73505">MSYSKQQQTILFLLVSLLLNGLLMKAVEAKSIQPPEDPSQSITYWKPHTISVVDDPLVAETQTVFSVLLRAWDSTRIEPTLYIVNSSAGPWAASLSDGNILMSRDAIVSVKKFGELRAKHLLAFILAHELSHQRSDDLWHQRFFRLIGKKNTALSNKILNKMELNKNFFDNVAEKEIQADHDSLLMMNSVGFDPYQVLDKINRKDFFTKWVENIWKASCQSQNSNKKIKILNLCEQAKNRALRARLQLSNVATQSMLYDMGVQAFTANNFKTARRYLTAYGRDNTSRAVLSALGLSYYAEALTLKKQLIVNYQIKQARFYYPMLLDASSNSTRNNSNKNFSSTRAIKQSKIKAIKNIIHKKLENSIRFFEKAIRLEPSHKKTYLLLAYSYLLDDNSFMVRGVIQGKYQPKFGNDSAADLILAMTSAIEGKYKEAKIKFKKLITALNSNNAIISEYSRDLILYSAYFNSSALFQFTGESDKAILLWQSLAKATKKSGNSLLFQMALNQLQPKRKAQSLVSNAPTINGMRLNDKFSAKDLTRQGHQINDLWLEGELYHVYRFDDGSRYVIDPNQKIISAWQDYGELHISGLKKTQLSNNAAADRPLKKFGIPDRRLYMMSGDYLAYDKYGMAIHLVQNKVAGWFLY</sequence>
<evidence type="ECO:0000313" key="1">
    <source>
        <dbReference type="EMBL" id="VAW92049.1"/>
    </source>
</evidence>